<organism evidence="1 2">
    <name type="scientific">Trifolium medium</name>
    <dbReference type="NCBI Taxonomy" id="97028"/>
    <lineage>
        <taxon>Eukaryota</taxon>
        <taxon>Viridiplantae</taxon>
        <taxon>Streptophyta</taxon>
        <taxon>Embryophyta</taxon>
        <taxon>Tracheophyta</taxon>
        <taxon>Spermatophyta</taxon>
        <taxon>Magnoliopsida</taxon>
        <taxon>eudicotyledons</taxon>
        <taxon>Gunneridae</taxon>
        <taxon>Pentapetalae</taxon>
        <taxon>rosids</taxon>
        <taxon>fabids</taxon>
        <taxon>Fabales</taxon>
        <taxon>Fabaceae</taxon>
        <taxon>Papilionoideae</taxon>
        <taxon>50 kb inversion clade</taxon>
        <taxon>NPAAA clade</taxon>
        <taxon>Hologalegina</taxon>
        <taxon>IRL clade</taxon>
        <taxon>Trifolieae</taxon>
        <taxon>Trifolium</taxon>
    </lineage>
</organism>
<protein>
    <submittedName>
        <fullName evidence="1">Pentatricopeptide repeat-containing protein mitochondrial-like</fullName>
    </submittedName>
</protein>
<evidence type="ECO:0000313" key="2">
    <source>
        <dbReference type="Proteomes" id="UP000265520"/>
    </source>
</evidence>
<evidence type="ECO:0000313" key="1">
    <source>
        <dbReference type="EMBL" id="MCI31004.1"/>
    </source>
</evidence>
<proteinExistence type="predicted"/>
<dbReference type="AlphaFoldDB" id="A0A392R4H2"/>
<accession>A0A392R4H2</accession>
<keyword evidence="2" id="KW-1185">Reference proteome</keyword>
<dbReference type="PANTHER" id="PTHR47262:SF1">
    <property type="entry name" value="OS02G0132600 PROTEIN"/>
    <property type="match status" value="1"/>
</dbReference>
<comment type="caution">
    <text evidence="1">The sequence shown here is derived from an EMBL/GenBank/DDBJ whole genome shotgun (WGS) entry which is preliminary data.</text>
</comment>
<name>A0A392R4H2_9FABA</name>
<dbReference type="EMBL" id="LXQA010183907">
    <property type="protein sequence ID" value="MCI31004.1"/>
    <property type="molecule type" value="Genomic_DNA"/>
</dbReference>
<sequence>YNDKLKQSGIYPTTRIFTDEMKVSDALVIYEEIKKAGHNLNPKDVISLIDALSHKSGELERLLLLLKDFDDLDNWADGCCSIIMYCVQNNHLRFDFYFSDRNLCQ</sequence>
<reference evidence="1 2" key="1">
    <citation type="journal article" date="2018" name="Front. Plant Sci.">
        <title>Red Clover (Trifolium pratense) and Zigzag Clover (T. medium) - A Picture of Genomic Similarities and Differences.</title>
        <authorList>
            <person name="Dluhosova J."/>
            <person name="Istvanek J."/>
            <person name="Nedelnik J."/>
            <person name="Repkova J."/>
        </authorList>
    </citation>
    <scope>NUCLEOTIDE SEQUENCE [LARGE SCALE GENOMIC DNA]</scope>
    <source>
        <strain evidence="2">cv. 10/8</strain>
        <tissue evidence="1">Leaf</tissue>
    </source>
</reference>
<dbReference type="Proteomes" id="UP000265520">
    <property type="component" value="Unassembled WGS sequence"/>
</dbReference>
<dbReference type="PANTHER" id="PTHR47262">
    <property type="entry name" value="OS02G0132600 PROTEIN"/>
    <property type="match status" value="1"/>
</dbReference>
<feature type="non-terminal residue" evidence="1">
    <location>
        <position position="1"/>
    </location>
</feature>